<dbReference type="RefSeq" id="WP_187084525.1">
    <property type="nucleotide sequence ID" value="NZ_JACORU010000014.1"/>
</dbReference>
<protein>
    <submittedName>
        <fullName evidence="1">Uncharacterized protein</fullName>
    </submittedName>
</protein>
<dbReference type="EMBL" id="JACORU010000014">
    <property type="protein sequence ID" value="MBC5768037.1"/>
    <property type="molecule type" value="Genomic_DNA"/>
</dbReference>
<name>A0A923S8F3_9BURK</name>
<evidence type="ECO:0000313" key="1">
    <source>
        <dbReference type="EMBL" id="MBC5768037.1"/>
    </source>
</evidence>
<dbReference type="Proteomes" id="UP000596827">
    <property type="component" value="Unassembled WGS sequence"/>
</dbReference>
<reference evidence="1" key="1">
    <citation type="submission" date="2020-08" db="EMBL/GenBank/DDBJ databases">
        <title>Ramlibacter sp. GTP1 16S ribosomal RNA gene genome sequencing and assembly.</title>
        <authorList>
            <person name="Kang M."/>
        </authorList>
    </citation>
    <scope>NUCLEOTIDE SEQUENCE</scope>
    <source>
        <strain evidence="1">GTP1</strain>
    </source>
</reference>
<dbReference type="AlphaFoldDB" id="A0A923S8F3"/>
<comment type="caution">
    <text evidence="1">The sequence shown here is derived from an EMBL/GenBank/DDBJ whole genome shotgun (WGS) entry which is preliminary data.</text>
</comment>
<evidence type="ECO:0000313" key="2">
    <source>
        <dbReference type="Proteomes" id="UP000596827"/>
    </source>
</evidence>
<accession>A0A923S8F3</accession>
<gene>
    <name evidence="1" type="ORF">H8R02_26470</name>
</gene>
<keyword evidence="2" id="KW-1185">Reference proteome</keyword>
<proteinExistence type="predicted"/>
<organism evidence="1 2">
    <name type="scientific">Ramlibacter albus</name>
    <dbReference type="NCBI Taxonomy" id="2079448"/>
    <lineage>
        <taxon>Bacteria</taxon>
        <taxon>Pseudomonadati</taxon>
        <taxon>Pseudomonadota</taxon>
        <taxon>Betaproteobacteria</taxon>
        <taxon>Burkholderiales</taxon>
        <taxon>Comamonadaceae</taxon>
        <taxon>Ramlibacter</taxon>
    </lineage>
</organism>
<sequence>MRDDRMLARGNYVLLRAGGLRLLLPQEDVGAAFHVGESSGIELAALSDRMQRLPACPADRFVAASLRGDEGTLWAWNELRVLIAFDLELHALPPSLCDAGSVLRHYALIDGEMAFAVRADAVLAFAEAAHAA</sequence>